<evidence type="ECO:0000256" key="2">
    <source>
        <dbReference type="SAM" id="SignalP"/>
    </source>
</evidence>
<protein>
    <submittedName>
        <fullName evidence="3">Uncharacterized protein</fullName>
    </submittedName>
</protein>
<dbReference type="Proteomes" id="UP001212841">
    <property type="component" value="Unassembled WGS sequence"/>
</dbReference>
<keyword evidence="2" id="KW-0732">Signal</keyword>
<evidence type="ECO:0000256" key="1">
    <source>
        <dbReference type="SAM" id="MobiDB-lite"/>
    </source>
</evidence>
<reference evidence="3" key="1">
    <citation type="submission" date="2020-05" db="EMBL/GenBank/DDBJ databases">
        <title>Phylogenomic resolution of chytrid fungi.</title>
        <authorList>
            <person name="Stajich J.E."/>
            <person name="Amses K."/>
            <person name="Simmons R."/>
            <person name="Seto K."/>
            <person name="Myers J."/>
            <person name="Bonds A."/>
            <person name="Quandt C.A."/>
            <person name="Barry K."/>
            <person name="Liu P."/>
            <person name="Grigoriev I."/>
            <person name="Longcore J.E."/>
            <person name="James T.Y."/>
        </authorList>
    </citation>
    <scope>NUCLEOTIDE SEQUENCE</scope>
    <source>
        <strain evidence="3">JEL0318</strain>
    </source>
</reference>
<feature type="compositionally biased region" description="Gly residues" evidence="1">
    <location>
        <begin position="30"/>
        <end position="51"/>
    </location>
</feature>
<name>A0AAD5SGU5_9FUNG</name>
<feature type="signal peptide" evidence="2">
    <location>
        <begin position="1"/>
        <end position="25"/>
    </location>
</feature>
<sequence>MKLNFSTSNILSILLFLNLTSAVVAVPKGGGGGRGGGGASSGGRSSGGSSGGSTSSPSRGSSGGGSVTKPFSGAPAGTAGRSIPRTPTWSSSTNRYRGGGVATFRRPIAGAFLGFFLGYIVADTVMDAASFGNYWQRCDSCRYIREGVSNCANIELPYANSTNQQLPANVTNQQPELDQECYCPQINYDLYDQCFQCESRIPSNIQQASRELRDSCDTFLADYIEDGSTSAARSSALASVSPMALALAPLVLLLI</sequence>
<feature type="compositionally biased region" description="Polar residues" evidence="1">
    <location>
        <begin position="85"/>
        <end position="95"/>
    </location>
</feature>
<gene>
    <name evidence="3" type="ORF">HK097_011263</name>
</gene>
<dbReference type="EMBL" id="JADGJD010000091">
    <property type="protein sequence ID" value="KAJ3055187.1"/>
    <property type="molecule type" value="Genomic_DNA"/>
</dbReference>
<dbReference type="AlphaFoldDB" id="A0AAD5SGU5"/>
<accession>A0AAD5SGU5</accession>
<feature type="chain" id="PRO_5042256037" evidence="2">
    <location>
        <begin position="26"/>
        <end position="255"/>
    </location>
</feature>
<evidence type="ECO:0000313" key="3">
    <source>
        <dbReference type="EMBL" id="KAJ3055187.1"/>
    </source>
</evidence>
<proteinExistence type="predicted"/>
<feature type="region of interest" description="Disordered" evidence="1">
    <location>
        <begin position="30"/>
        <end position="96"/>
    </location>
</feature>
<comment type="caution">
    <text evidence="3">The sequence shown here is derived from an EMBL/GenBank/DDBJ whole genome shotgun (WGS) entry which is preliminary data.</text>
</comment>
<organism evidence="3 4">
    <name type="scientific">Rhizophlyctis rosea</name>
    <dbReference type="NCBI Taxonomy" id="64517"/>
    <lineage>
        <taxon>Eukaryota</taxon>
        <taxon>Fungi</taxon>
        <taxon>Fungi incertae sedis</taxon>
        <taxon>Chytridiomycota</taxon>
        <taxon>Chytridiomycota incertae sedis</taxon>
        <taxon>Chytridiomycetes</taxon>
        <taxon>Rhizophlyctidales</taxon>
        <taxon>Rhizophlyctidaceae</taxon>
        <taxon>Rhizophlyctis</taxon>
    </lineage>
</organism>
<keyword evidence="4" id="KW-1185">Reference proteome</keyword>
<evidence type="ECO:0000313" key="4">
    <source>
        <dbReference type="Proteomes" id="UP001212841"/>
    </source>
</evidence>